<evidence type="ECO:0000313" key="6">
    <source>
        <dbReference type="Proteomes" id="UP000004926"/>
    </source>
</evidence>
<name>H5XC39_9PSEU</name>
<dbReference type="HOGENOM" id="CLU_083287_4_4_11"/>
<dbReference type="InterPro" id="IPR036390">
    <property type="entry name" value="WH_DNA-bd_sf"/>
</dbReference>
<dbReference type="GO" id="GO:0003677">
    <property type="term" value="F:DNA binding"/>
    <property type="evidence" value="ECO:0007669"/>
    <property type="project" value="UniProtKB-KW"/>
</dbReference>
<dbReference type="Pfam" id="PF12802">
    <property type="entry name" value="MarR_2"/>
    <property type="match status" value="1"/>
</dbReference>
<sequence length="157" mass="17203">MSTSNGSQAADPPRTAYLVKRLESALRSRLDAAVKPYGLTATQYTALAALRTSPGQSSAQLARRSFVSAQTMQEMVVALERRGLVSRAPSPTNRRVLRIDLSARGEAILRDLDDEVDDIEQAMLADLEPQHVETLRHALRVCARRLAEQATAPQPPQ</sequence>
<evidence type="ECO:0000256" key="3">
    <source>
        <dbReference type="ARBA" id="ARBA00023163"/>
    </source>
</evidence>
<dbReference type="RefSeq" id="WP_009157217.1">
    <property type="nucleotide sequence ID" value="NZ_CM001439.1"/>
</dbReference>
<proteinExistence type="predicted"/>
<dbReference type="AlphaFoldDB" id="H5XC39"/>
<dbReference type="eggNOG" id="COG1846">
    <property type="taxonomic scope" value="Bacteria"/>
</dbReference>
<protein>
    <submittedName>
        <fullName evidence="5">Transcriptional regulator</fullName>
    </submittedName>
</protein>
<dbReference type="SMART" id="SM00347">
    <property type="entry name" value="HTH_MARR"/>
    <property type="match status" value="1"/>
</dbReference>
<organism evidence="5 6">
    <name type="scientific">Saccharomonospora marina XMU15</name>
    <dbReference type="NCBI Taxonomy" id="882083"/>
    <lineage>
        <taxon>Bacteria</taxon>
        <taxon>Bacillati</taxon>
        <taxon>Actinomycetota</taxon>
        <taxon>Actinomycetes</taxon>
        <taxon>Pseudonocardiales</taxon>
        <taxon>Pseudonocardiaceae</taxon>
        <taxon>Saccharomonospora</taxon>
    </lineage>
</organism>
<feature type="domain" description="HTH marR-type" evidence="4">
    <location>
        <begin position="12"/>
        <end position="144"/>
    </location>
</feature>
<dbReference type="PROSITE" id="PS50995">
    <property type="entry name" value="HTH_MARR_2"/>
    <property type="match status" value="1"/>
</dbReference>
<dbReference type="GO" id="GO:0003700">
    <property type="term" value="F:DNA-binding transcription factor activity"/>
    <property type="evidence" value="ECO:0007669"/>
    <property type="project" value="InterPro"/>
</dbReference>
<dbReference type="Proteomes" id="UP000004926">
    <property type="component" value="Chromosome"/>
</dbReference>
<accession>H5XC39</accession>
<evidence type="ECO:0000259" key="4">
    <source>
        <dbReference type="PROSITE" id="PS50995"/>
    </source>
</evidence>
<dbReference type="PANTHER" id="PTHR42756:SF1">
    <property type="entry name" value="TRANSCRIPTIONAL REPRESSOR OF EMRAB OPERON"/>
    <property type="match status" value="1"/>
</dbReference>
<dbReference type="InterPro" id="IPR023187">
    <property type="entry name" value="Tscrpt_reg_MarR-type_CS"/>
</dbReference>
<keyword evidence="2" id="KW-0238">DNA-binding</keyword>
<dbReference type="STRING" id="882083.SacmaDRAFT_5729"/>
<dbReference type="Gene3D" id="1.10.10.10">
    <property type="entry name" value="Winged helix-like DNA-binding domain superfamily/Winged helix DNA-binding domain"/>
    <property type="match status" value="1"/>
</dbReference>
<keyword evidence="6" id="KW-1185">Reference proteome</keyword>
<evidence type="ECO:0000256" key="2">
    <source>
        <dbReference type="ARBA" id="ARBA00023125"/>
    </source>
</evidence>
<dbReference type="EMBL" id="CM001439">
    <property type="protein sequence ID" value="EHR53843.1"/>
    <property type="molecule type" value="Genomic_DNA"/>
</dbReference>
<evidence type="ECO:0000313" key="5">
    <source>
        <dbReference type="EMBL" id="EHR53843.1"/>
    </source>
</evidence>
<gene>
    <name evidence="5" type="ORF">SacmaDRAFT_5729</name>
</gene>
<dbReference type="InterPro" id="IPR000835">
    <property type="entry name" value="HTH_MarR-typ"/>
</dbReference>
<evidence type="ECO:0000256" key="1">
    <source>
        <dbReference type="ARBA" id="ARBA00023015"/>
    </source>
</evidence>
<keyword evidence="1" id="KW-0805">Transcription regulation</keyword>
<dbReference type="PANTHER" id="PTHR42756">
    <property type="entry name" value="TRANSCRIPTIONAL REGULATOR, MARR"/>
    <property type="match status" value="1"/>
</dbReference>
<reference evidence="5 6" key="1">
    <citation type="journal article" date="2012" name="Stand. Genomic Sci.">
        <title>Genome sequence of the ocean sediment bacterium Saccharomonospora marina type strain (XMU15(T)).</title>
        <authorList>
            <person name="Klenk H.P."/>
            <person name="Lu M."/>
            <person name="Lucas S."/>
            <person name="Lapidus A."/>
            <person name="Copeland A."/>
            <person name="Pitluck S."/>
            <person name="Goodwin L.A."/>
            <person name="Han C."/>
            <person name="Tapia R."/>
            <person name="Brambilla E.M."/>
            <person name="Potter G."/>
            <person name="Land M."/>
            <person name="Ivanova N."/>
            <person name="Rohde M."/>
            <person name="Goker M."/>
            <person name="Detter J.C."/>
            <person name="Li W.J."/>
            <person name="Kyrpides N.C."/>
            <person name="Woyke T."/>
        </authorList>
    </citation>
    <scope>NUCLEOTIDE SEQUENCE [LARGE SCALE GENOMIC DNA]</scope>
    <source>
        <strain evidence="5 6">XMU15</strain>
    </source>
</reference>
<dbReference type="InterPro" id="IPR036388">
    <property type="entry name" value="WH-like_DNA-bd_sf"/>
</dbReference>
<dbReference type="SUPFAM" id="SSF46785">
    <property type="entry name" value="Winged helix' DNA-binding domain"/>
    <property type="match status" value="1"/>
</dbReference>
<dbReference type="PROSITE" id="PS01117">
    <property type="entry name" value="HTH_MARR_1"/>
    <property type="match status" value="1"/>
</dbReference>
<keyword evidence="3" id="KW-0804">Transcription</keyword>